<keyword evidence="1" id="KW-0812">Transmembrane</keyword>
<dbReference type="KEGG" id="deo:CAY53_09830"/>
<proteinExistence type="predicted"/>
<evidence type="ECO:0000313" key="2">
    <source>
        <dbReference type="EMBL" id="AVD71727.1"/>
    </source>
</evidence>
<dbReference type="RefSeq" id="WP_104936961.1">
    <property type="nucleotide sequence ID" value="NZ_CP021255.1"/>
</dbReference>
<dbReference type="Proteomes" id="UP000239867">
    <property type="component" value="Chromosome"/>
</dbReference>
<dbReference type="OrthoDB" id="9772065at2"/>
<dbReference type="AlphaFoldDB" id="A0A2L1GQ24"/>
<keyword evidence="3" id="KW-1185">Reference proteome</keyword>
<keyword evidence="1" id="KW-1133">Transmembrane helix</keyword>
<evidence type="ECO:0008006" key="4">
    <source>
        <dbReference type="Google" id="ProtNLM"/>
    </source>
</evidence>
<feature type="transmembrane region" description="Helical" evidence="1">
    <location>
        <begin position="116"/>
        <end position="134"/>
    </location>
</feature>
<organism evidence="2 3">
    <name type="scientific">Desulfobulbus oralis</name>
    <dbReference type="NCBI Taxonomy" id="1986146"/>
    <lineage>
        <taxon>Bacteria</taxon>
        <taxon>Pseudomonadati</taxon>
        <taxon>Thermodesulfobacteriota</taxon>
        <taxon>Desulfobulbia</taxon>
        <taxon>Desulfobulbales</taxon>
        <taxon>Desulfobulbaceae</taxon>
        <taxon>Desulfobulbus</taxon>
    </lineage>
</organism>
<name>A0A2L1GQ24_9BACT</name>
<reference evidence="2 3" key="1">
    <citation type="journal article" date="2018" name="MBio">
        <title>Insights into the evolution of host association through the isolation and characterization of a novel human periodontal pathobiont, Desulfobulbus oralis.</title>
        <authorList>
            <person name="Cross K.L."/>
            <person name="Chirania P."/>
            <person name="Xiong W."/>
            <person name="Beall C.J."/>
            <person name="Elkins J.G."/>
            <person name="Giannone R.J."/>
            <person name="Griffen A.L."/>
            <person name="Guss A.M."/>
            <person name="Hettich R.L."/>
            <person name="Joshi S.S."/>
            <person name="Mokrzan E.M."/>
            <person name="Martin R.K."/>
            <person name="Zhulin I.B."/>
            <person name="Leys E.J."/>
            <person name="Podar M."/>
        </authorList>
    </citation>
    <scope>NUCLEOTIDE SEQUENCE [LARGE SCALE GENOMIC DNA]</scope>
    <source>
        <strain evidence="2 3">ORNL</strain>
    </source>
</reference>
<accession>A0A2L1GQ24</accession>
<keyword evidence="1" id="KW-0472">Membrane</keyword>
<evidence type="ECO:0000256" key="1">
    <source>
        <dbReference type="SAM" id="Phobius"/>
    </source>
</evidence>
<dbReference type="EMBL" id="CP021255">
    <property type="protein sequence ID" value="AVD71727.1"/>
    <property type="molecule type" value="Genomic_DNA"/>
</dbReference>
<feature type="transmembrane region" description="Helical" evidence="1">
    <location>
        <begin position="83"/>
        <end position="104"/>
    </location>
</feature>
<protein>
    <recommendedName>
        <fullName evidence="4">Ankyrin repeat domain-containing protein</fullName>
    </recommendedName>
</protein>
<evidence type="ECO:0000313" key="3">
    <source>
        <dbReference type="Proteomes" id="UP000239867"/>
    </source>
</evidence>
<feature type="transmembrane region" description="Helical" evidence="1">
    <location>
        <begin position="146"/>
        <end position="168"/>
    </location>
</feature>
<sequence>MKNLGAVTALLRAGADANLVDKNGYTARVWASFRAFQSWVLNKEDDPAAGCARLLRERESPQTRLRHWPRTARFWGRMLTNSLPLVVMLGLITAGLSYPLRVVLRGFGLPAAARHLIFWPLLAGATISLGITTLRETWSGGDRAFSIFLMLLVGIILLFFVDLIILIVRSWRRK</sequence>
<gene>
    <name evidence="2" type="ORF">CAY53_09830</name>
</gene>